<evidence type="ECO:0000313" key="10">
    <source>
        <dbReference type="EMBL" id="KAB3532377.1"/>
    </source>
</evidence>
<feature type="domain" description="Lysidine-tRNA(Ile) synthetase C-terminal" evidence="9">
    <location>
        <begin position="384"/>
        <end position="456"/>
    </location>
</feature>
<keyword evidence="5 8" id="KW-0547">Nucleotide-binding</keyword>
<dbReference type="CDD" id="cd01992">
    <property type="entry name" value="TilS_N"/>
    <property type="match status" value="1"/>
</dbReference>
<evidence type="ECO:0000256" key="1">
    <source>
        <dbReference type="ARBA" id="ARBA00004496"/>
    </source>
</evidence>
<dbReference type="RefSeq" id="WP_151861858.1">
    <property type="nucleotide sequence ID" value="NZ_WBZC01000049.1"/>
</dbReference>
<dbReference type="InterPro" id="IPR012796">
    <property type="entry name" value="Lysidine-tRNA-synth_C"/>
</dbReference>
<evidence type="ECO:0000256" key="6">
    <source>
        <dbReference type="ARBA" id="ARBA00022840"/>
    </source>
</evidence>
<dbReference type="InterPro" id="IPR012795">
    <property type="entry name" value="tRNA_Ile_lys_synt_N"/>
</dbReference>
<comment type="similarity">
    <text evidence="8">Belongs to the tRNA(Ile)-lysidine synthase family.</text>
</comment>
<keyword evidence="3 8" id="KW-0436">Ligase</keyword>
<dbReference type="EMBL" id="WBZC01000049">
    <property type="protein sequence ID" value="KAB3532377.1"/>
    <property type="molecule type" value="Genomic_DNA"/>
</dbReference>
<dbReference type="Gene3D" id="3.50.40.10">
    <property type="entry name" value="Phenylalanyl-trna Synthetase, Chain B, domain 3"/>
    <property type="match status" value="1"/>
</dbReference>
<dbReference type="InterPro" id="IPR012094">
    <property type="entry name" value="tRNA_Ile_lys_synt"/>
</dbReference>
<dbReference type="OrthoDB" id="9807403at2"/>
<comment type="domain">
    <text evidence="8">The N-terminal region contains the highly conserved SGGXDS motif, predicted to be a P-loop motif involved in ATP binding.</text>
</comment>
<keyword evidence="4 8" id="KW-0819">tRNA processing</keyword>
<dbReference type="InterPro" id="IPR014729">
    <property type="entry name" value="Rossmann-like_a/b/a_fold"/>
</dbReference>
<dbReference type="InterPro" id="IPR020825">
    <property type="entry name" value="Phe-tRNA_synthase-like_B3/B4"/>
</dbReference>
<sequence length="464" mass="54229">MIDLDKVKNTIEKHQLIDLGDKIVVAVSGGPDSVCLLHILHKLINEYNIKLYVAHLNHNFRGIEAQQDAQYVNKLCDELNVMCFIKSINVPKYAKEHGLSLEEAGRVLRYLFFEEISENVGAQKIAVAHNLNDQAETLLMRLIRGTGIQGLTAIHHRRHNIIRPLLDITRRDIEDYCRFHLLQPRLDHTNLQPIYHRNKIRLQLIPALEEYNPNIVETLAKTAEILKVDSDYLDLQAEDIYKILIKKEKANRLTLPIQGINKLHPSLLIRLMRLVAENLVGKREVLEYKHIQILLHLISKDITGKSIQLPMGITVYTNYEKLIFTTETEEKVSFSYPLIRDSYTNISEINGRIRYYIINRKDDFQFPKEAFKKAFDWDIIKGGLLVRNRKEGDRFWPLGMKGTKKLKDYFIDCKIDRHKRDRIPLICDDEEIIWVVGHRISDLYKITKDTTRILIIEFEQLNNV</sequence>
<dbReference type="SUPFAM" id="SSF56037">
    <property type="entry name" value="PheT/TilS domain"/>
    <property type="match status" value="1"/>
</dbReference>
<dbReference type="SUPFAM" id="SSF82829">
    <property type="entry name" value="MesJ substrate recognition domain-like"/>
    <property type="match status" value="1"/>
</dbReference>
<dbReference type="PANTHER" id="PTHR43033:SF1">
    <property type="entry name" value="TRNA(ILE)-LYSIDINE SYNTHASE-RELATED"/>
    <property type="match status" value="1"/>
</dbReference>
<dbReference type="Pfam" id="PF11734">
    <property type="entry name" value="TilS_C"/>
    <property type="match status" value="1"/>
</dbReference>
<dbReference type="SMART" id="SM00977">
    <property type="entry name" value="TilS_C"/>
    <property type="match status" value="1"/>
</dbReference>
<dbReference type="Pfam" id="PF01171">
    <property type="entry name" value="ATP_bind_3"/>
    <property type="match status" value="1"/>
</dbReference>
<dbReference type="PANTHER" id="PTHR43033">
    <property type="entry name" value="TRNA(ILE)-LYSIDINE SYNTHASE-RELATED"/>
    <property type="match status" value="1"/>
</dbReference>
<dbReference type="EC" id="6.3.4.19" evidence="8"/>
<dbReference type="Proteomes" id="UP000432715">
    <property type="component" value="Unassembled WGS sequence"/>
</dbReference>
<dbReference type="GO" id="GO:0006400">
    <property type="term" value="P:tRNA modification"/>
    <property type="evidence" value="ECO:0007669"/>
    <property type="project" value="UniProtKB-UniRule"/>
</dbReference>
<evidence type="ECO:0000256" key="8">
    <source>
        <dbReference type="HAMAP-Rule" id="MF_01161"/>
    </source>
</evidence>
<dbReference type="InterPro" id="IPR011063">
    <property type="entry name" value="TilS/TtcA_N"/>
</dbReference>
<reference evidence="10 11" key="1">
    <citation type="submission" date="2019-10" db="EMBL/GenBank/DDBJ databases">
        <title>Alkaliphilus serpentinus sp. nov. and Alkaliphilus pronyensis sp. nov., two novel anaerobic alkaliphilic species isolated from the serpentinized-hosted hydrothermal field of the Prony Bay (New Caledonia).</title>
        <authorList>
            <person name="Postec A."/>
        </authorList>
    </citation>
    <scope>NUCLEOTIDE SEQUENCE [LARGE SCALE GENOMIC DNA]</scope>
    <source>
        <strain evidence="10 11">LacV</strain>
    </source>
</reference>
<dbReference type="HAMAP" id="MF_01161">
    <property type="entry name" value="tRNA_Ile_lys_synt"/>
    <property type="match status" value="1"/>
</dbReference>
<comment type="caution">
    <text evidence="10">The sequence shown here is derived from an EMBL/GenBank/DDBJ whole genome shotgun (WGS) entry which is preliminary data.</text>
</comment>
<evidence type="ECO:0000259" key="9">
    <source>
        <dbReference type="SMART" id="SM00977"/>
    </source>
</evidence>
<dbReference type="Gene3D" id="3.40.50.620">
    <property type="entry name" value="HUPs"/>
    <property type="match status" value="1"/>
</dbReference>
<name>A0A6I0EWR8_9FIRM</name>
<dbReference type="GO" id="GO:0032267">
    <property type="term" value="F:tRNA(Ile)-lysidine synthase activity"/>
    <property type="evidence" value="ECO:0007669"/>
    <property type="project" value="UniProtKB-EC"/>
</dbReference>
<dbReference type="GO" id="GO:0005524">
    <property type="term" value="F:ATP binding"/>
    <property type="evidence" value="ECO:0007669"/>
    <property type="project" value="UniProtKB-UniRule"/>
</dbReference>
<accession>A0A6I0EWR8</accession>
<dbReference type="GO" id="GO:0005737">
    <property type="term" value="C:cytoplasm"/>
    <property type="evidence" value="ECO:0007669"/>
    <property type="project" value="UniProtKB-SubCell"/>
</dbReference>
<dbReference type="AlphaFoldDB" id="A0A6I0EWR8"/>
<evidence type="ECO:0000256" key="5">
    <source>
        <dbReference type="ARBA" id="ARBA00022741"/>
    </source>
</evidence>
<feature type="binding site" evidence="8">
    <location>
        <begin position="28"/>
        <end position="33"/>
    </location>
    <ligand>
        <name>ATP</name>
        <dbReference type="ChEBI" id="CHEBI:30616"/>
    </ligand>
</feature>
<gene>
    <name evidence="8 10" type="primary">tilS</name>
    <name evidence="10" type="ORF">F8154_11985</name>
</gene>
<evidence type="ECO:0000256" key="7">
    <source>
        <dbReference type="ARBA" id="ARBA00048539"/>
    </source>
</evidence>
<protein>
    <recommendedName>
        <fullName evidence="8">tRNA(Ile)-lysidine synthase</fullName>
        <ecNumber evidence="8">6.3.4.19</ecNumber>
    </recommendedName>
    <alternativeName>
        <fullName evidence="8">tRNA(Ile)-2-lysyl-cytidine synthase</fullName>
    </alternativeName>
    <alternativeName>
        <fullName evidence="8">tRNA(Ile)-lysidine synthetase</fullName>
    </alternativeName>
</protein>
<dbReference type="NCBIfam" id="TIGR02433">
    <property type="entry name" value="lysidine_TilS_C"/>
    <property type="match status" value="1"/>
</dbReference>
<comment type="subcellular location">
    <subcellularLocation>
        <location evidence="1 8">Cytoplasm</location>
    </subcellularLocation>
</comment>
<keyword evidence="11" id="KW-1185">Reference proteome</keyword>
<dbReference type="Gene3D" id="1.20.59.20">
    <property type="match status" value="1"/>
</dbReference>
<evidence type="ECO:0000256" key="3">
    <source>
        <dbReference type="ARBA" id="ARBA00022598"/>
    </source>
</evidence>
<proteinExistence type="inferred from homology"/>
<evidence type="ECO:0000313" key="11">
    <source>
        <dbReference type="Proteomes" id="UP000432715"/>
    </source>
</evidence>
<dbReference type="SUPFAM" id="SSF52402">
    <property type="entry name" value="Adenine nucleotide alpha hydrolases-like"/>
    <property type="match status" value="1"/>
</dbReference>
<keyword evidence="2 8" id="KW-0963">Cytoplasm</keyword>
<keyword evidence="6 8" id="KW-0067">ATP-binding</keyword>
<organism evidence="10 11">
    <name type="scientific">Alkaliphilus pronyensis</name>
    <dbReference type="NCBI Taxonomy" id="1482732"/>
    <lineage>
        <taxon>Bacteria</taxon>
        <taxon>Bacillati</taxon>
        <taxon>Bacillota</taxon>
        <taxon>Clostridia</taxon>
        <taxon>Peptostreptococcales</taxon>
        <taxon>Natronincolaceae</taxon>
        <taxon>Alkaliphilus</taxon>
    </lineage>
</organism>
<evidence type="ECO:0000256" key="2">
    <source>
        <dbReference type="ARBA" id="ARBA00022490"/>
    </source>
</evidence>
<dbReference type="NCBIfam" id="TIGR02432">
    <property type="entry name" value="lysidine_TilS_N"/>
    <property type="match status" value="1"/>
</dbReference>
<comment type="function">
    <text evidence="8">Ligates lysine onto the cytidine present at position 34 of the AUA codon-specific tRNA(Ile) that contains the anticodon CAU, in an ATP-dependent manner. Cytidine is converted to lysidine, thus changing the amino acid specificity of the tRNA from methionine to isoleucine.</text>
</comment>
<evidence type="ECO:0000256" key="4">
    <source>
        <dbReference type="ARBA" id="ARBA00022694"/>
    </source>
</evidence>
<comment type="catalytic activity">
    <reaction evidence="7 8">
        <text>cytidine(34) in tRNA(Ile2) + L-lysine + ATP = lysidine(34) in tRNA(Ile2) + AMP + diphosphate + H(+)</text>
        <dbReference type="Rhea" id="RHEA:43744"/>
        <dbReference type="Rhea" id="RHEA-COMP:10625"/>
        <dbReference type="Rhea" id="RHEA-COMP:10670"/>
        <dbReference type="ChEBI" id="CHEBI:15378"/>
        <dbReference type="ChEBI" id="CHEBI:30616"/>
        <dbReference type="ChEBI" id="CHEBI:32551"/>
        <dbReference type="ChEBI" id="CHEBI:33019"/>
        <dbReference type="ChEBI" id="CHEBI:82748"/>
        <dbReference type="ChEBI" id="CHEBI:83665"/>
        <dbReference type="ChEBI" id="CHEBI:456215"/>
        <dbReference type="EC" id="6.3.4.19"/>
    </reaction>
</comment>